<sequence>MNSNQNQPSPIIENIISQTHALLLFKIFKEIDQIFVDPIQDLAKKKFNIAFIKYQSIDSGISEAQLEKTLNILQKKIVNASSNSFHFVITKFMPILEVDPNRISQSKKMKPKVILPSTQDATETIEDRKDNTSKYFILNTFYLCLEKIKEEKSVDEYQVISQEIIESITDHLDLIYSTAVRYIAGQCLGGLTEYDDHFKLISTLLLEKVKPTSKKTERVAVTYEKALKYLKYGIANSVQANLTLIFLNNYAKNLRKIERGVHRKEACKTISQIFQKIFPKKSDTEDVKKKKKLILTNLKSAYVTLFENLLSSLDQCYKTVLKWSKKAKHMVFSYQCLIELLDFLQFKLINEDEKERAKIRDLLATISNSMKNNTNLRLQYLELAYQFYQHLSIEFIEVDSKNFQFMTKTFSVFLLPNMTKKMSQINQQEVNLIASIIEEMGSKKLDLTIEIIMEMMKHLDLRLDYKIALLKGLGMLTETHYEDVSKKKELFGLVANFLLETRKYIHFTFSFAKEEDDANYLKNIGYAQIQINEQLVSAAMSTFPCVLSTKDDENMKISRNLIELTLHDNREISNFAILGLQKMVSKDENQSINFFNFIFKFILEIFGDVGYFIDVNNKIQDNFATFLKLSQVMSLIIGSFQESLKTNKNIIRTITLEIWQALRIQFEGCCMLWLSIPEVWIGMEISRLMSTFHNQEFIQFEKLLIENEKKHRKENDQKIDSNLEISFLAEKCVNQLENLNRDQLVVFIHTNYLEHKFAFNWAWNLLAHYFIKARNIDIVFTTVDPYAEILRLIWNQFVYLCASVSIPEEDIPHLVLENIPQTRETGPIKGRRKTKVKSEEDMNSMSKVTRSDTMERSPQIHDGSNQGDLESLQDREKKSFDGKTELDSPTPFMATKTELFNPKHNTLLLKHFFNIAYRLVRTEKENIRTEAINSLVKMQSSSFEIFLSIVVDHEKQMGFGDNENKLEDFKIMEIPFYLKSYIVTLTARFLTQCQTELFGSLPRLNRLINELMLKWMASEEIAQMDSIHMHNIEQIMQIVRAYFEKLLEFSQQKIARKEADNLVTAANSAWIENQENMTALFLFLLEMLSESTLKKITNQEKKKLILGDSINTLSILMMFYQSHNQEMENRLLIGCAKVLSMGSMIYPDVKRVLVTFLQNNPAYFEAYFRYSFDLMCDDEFLKLKALCFFESLVINFTSDPIKWIENVGIPIHKLIALILIHVNNPEKPVRSLVHHLIISLSELKTDDKIHPGKDNLNALSAITHPNMHIYCNLSSGYFDSVSTIYSQMTPQILMEVAKFYKKFNYDMKYKVMELLIFWTRNYAAFLQTSNHRLL</sequence>
<keyword evidence="3" id="KW-1185">Reference proteome</keyword>
<feature type="compositionally biased region" description="Basic and acidic residues" evidence="1">
    <location>
        <begin position="872"/>
        <end position="886"/>
    </location>
</feature>
<dbReference type="SUPFAM" id="SSF48371">
    <property type="entry name" value="ARM repeat"/>
    <property type="match status" value="1"/>
</dbReference>
<name>A0A9Q0LJL8_ANAIG</name>
<dbReference type="EMBL" id="JAPDFW010000073">
    <property type="protein sequence ID" value="KAJ5073624.1"/>
    <property type="molecule type" value="Genomic_DNA"/>
</dbReference>
<feature type="compositionally biased region" description="Basic and acidic residues" evidence="1">
    <location>
        <begin position="849"/>
        <end position="859"/>
    </location>
</feature>
<feature type="region of interest" description="Disordered" evidence="1">
    <location>
        <begin position="824"/>
        <end position="887"/>
    </location>
</feature>
<organism evidence="2 3">
    <name type="scientific">Anaeramoeba ignava</name>
    <name type="common">Anaerobic marine amoeba</name>
    <dbReference type="NCBI Taxonomy" id="1746090"/>
    <lineage>
        <taxon>Eukaryota</taxon>
        <taxon>Metamonada</taxon>
        <taxon>Anaeramoebidae</taxon>
        <taxon>Anaeramoeba</taxon>
    </lineage>
</organism>
<dbReference type="OrthoDB" id="18116at2759"/>
<evidence type="ECO:0000256" key="1">
    <source>
        <dbReference type="SAM" id="MobiDB-lite"/>
    </source>
</evidence>
<accession>A0A9Q0LJL8</accession>
<protein>
    <submittedName>
        <fullName evidence="2">Uncharacterized protein</fullName>
    </submittedName>
</protein>
<dbReference type="Proteomes" id="UP001149090">
    <property type="component" value="Unassembled WGS sequence"/>
</dbReference>
<reference evidence="2" key="1">
    <citation type="submission" date="2022-10" db="EMBL/GenBank/DDBJ databases">
        <title>Novel sulphate-reducing endosymbionts in the free-living metamonad Anaeramoeba.</title>
        <authorList>
            <person name="Jerlstrom-Hultqvist J."/>
            <person name="Cepicka I."/>
            <person name="Gallot-Lavallee L."/>
            <person name="Salas-Leiva D."/>
            <person name="Curtis B.A."/>
            <person name="Zahonova K."/>
            <person name="Pipaliya S."/>
            <person name="Dacks J."/>
            <person name="Roger A.J."/>
        </authorList>
    </citation>
    <scope>NUCLEOTIDE SEQUENCE</scope>
    <source>
        <strain evidence="2">BMAN</strain>
    </source>
</reference>
<gene>
    <name evidence="2" type="ORF">M0811_08461</name>
</gene>
<evidence type="ECO:0000313" key="3">
    <source>
        <dbReference type="Proteomes" id="UP001149090"/>
    </source>
</evidence>
<proteinExistence type="predicted"/>
<comment type="caution">
    <text evidence="2">The sequence shown here is derived from an EMBL/GenBank/DDBJ whole genome shotgun (WGS) entry which is preliminary data.</text>
</comment>
<dbReference type="InterPro" id="IPR016024">
    <property type="entry name" value="ARM-type_fold"/>
</dbReference>
<evidence type="ECO:0000313" key="2">
    <source>
        <dbReference type="EMBL" id="KAJ5073624.1"/>
    </source>
</evidence>